<comment type="caution">
    <text evidence="1">The sequence shown here is derived from an EMBL/GenBank/DDBJ whole genome shotgun (WGS) entry which is preliminary data.</text>
</comment>
<dbReference type="GeneID" id="72004216"/>
<accession>A0ABQ8KIX3</accession>
<dbReference type="RefSeq" id="XP_047779785.1">
    <property type="nucleotide sequence ID" value="XM_047923484.1"/>
</dbReference>
<name>A0ABQ8KIX3_9APHY</name>
<proteinExistence type="predicted"/>
<dbReference type="EMBL" id="JADCUA010000008">
    <property type="protein sequence ID" value="KAH9837747.1"/>
    <property type="molecule type" value="Genomic_DNA"/>
</dbReference>
<reference evidence="1 2" key="1">
    <citation type="journal article" date="2021" name="Environ. Microbiol.">
        <title>Gene family expansions and transcriptome signatures uncover fungal adaptations to wood decay.</title>
        <authorList>
            <person name="Hage H."/>
            <person name="Miyauchi S."/>
            <person name="Viragh M."/>
            <person name="Drula E."/>
            <person name="Min B."/>
            <person name="Chaduli D."/>
            <person name="Navarro D."/>
            <person name="Favel A."/>
            <person name="Norest M."/>
            <person name="Lesage-Meessen L."/>
            <person name="Balint B."/>
            <person name="Merenyi Z."/>
            <person name="de Eugenio L."/>
            <person name="Morin E."/>
            <person name="Martinez A.T."/>
            <person name="Baldrian P."/>
            <person name="Stursova M."/>
            <person name="Martinez M.J."/>
            <person name="Novotny C."/>
            <person name="Magnuson J.K."/>
            <person name="Spatafora J.W."/>
            <person name="Maurice S."/>
            <person name="Pangilinan J."/>
            <person name="Andreopoulos W."/>
            <person name="LaButti K."/>
            <person name="Hundley H."/>
            <person name="Na H."/>
            <person name="Kuo A."/>
            <person name="Barry K."/>
            <person name="Lipzen A."/>
            <person name="Henrissat B."/>
            <person name="Riley R."/>
            <person name="Ahrendt S."/>
            <person name="Nagy L.G."/>
            <person name="Grigoriev I.V."/>
            <person name="Martin F."/>
            <person name="Rosso M.N."/>
        </authorList>
    </citation>
    <scope>NUCLEOTIDE SEQUENCE [LARGE SCALE GENOMIC DNA]</scope>
    <source>
        <strain evidence="1 2">CIRM-BRFM 1785</strain>
    </source>
</reference>
<gene>
    <name evidence="1" type="ORF">C8Q71DRAFT_754278</name>
</gene>
<keyword evidence="2" id="KW-1185">Reference proteome</keyword>
<organism evidence="1 2">
    <name type="scientific">Rhodofomes roseus</name>
    <dbReference type="NCBI Taxonomy" id="34475"/>
    <lineage>
        <taxon>Eukaryota</taxon>
        <taxon>Fungi</taxon>
        <taxon>Dikarya</taxon>
        <taxon>Basidiomycota</taxon>
        <taxon>Agaricomycotina</taxon>
        <taxon>Agaricomycetes</taxon>
        <taxon>Polyporales</taxon>
        <taxon>Rhodofomes</taxon>
    </lineage>
</organism>
<evidence type="ECO:0000313" key="1">
    <source>
        <dbReference type="EMBL" id="KAH9837747.1"/>
    </source>
</evidence>
<sequence length="269" mass="28110">MGSSDCTRRLPQIAIPDTYRLQNTGHDTSHRAYASGSCQRLLRSSCSPPTSSSPPAPFPLAAFPLPAHAAAMPSAPVHGTSFCHASPSSGDLATRCVAWHIHLPPACQSRLRLQSVCPDASHRRRVSLAPGPPLPHPHALCVRTPGLPRAMRVSATSQILAPARTAARHHPTRALADVSGCSRPSGFRFGQKLSCRPPPRPVSCGGATLQESVSVAGAVVRVTPMTCRTSSRLLTAPSSSQDPSMGCLRGAAAIGPHALRSLLLAALGH</sequence>
<evidence type="ECO:0000313" key="2">
    <source>
        <dbReference type="Proteomes" id="UP000814176"/>
    </source>
</evidence>
<dbReference type="Proteomes" id="UP000814176">
    <property type="component" value="Unassembled WGS sequence"/>
</dbReference>
<protein>
    <submittedName>
        <fullName evidence="1">Uncharacterized protein</fullName>
    </submittedName>
</protein>